<evidence type="ECO:0000313" key="5">
    <source>
        <dbReference type="Proteomes" id="UP000224740"/>
    </source>
</evidence>
<evidence type="ECO:0000313" key="6">
    <source>
        <dbReference type="Proteomes" id="UP000264693"/>
    </source>
</evidence>
<dbReference type="KEGG" id="amar:AMRN_0830"/>
<dbReference type="InterPro" id="IPR006860">
    <property type="entry name" value="FecR"/>
</dbReference>
<reference evidence="4" key="2">
    <citation type="submission" date="2017-09" db="EMBL/GenBank/DDBJ databases">
        <authorList>
            <person name="Perez-Cataluna A."/>
            <person name="Figueras M.J."/>
            <person name="Salas-Masso N."/>
        </authorList>
    </citation>
    <scope>NUCLEOTIDE SEQUENCE</scope>
    <source>
        <strain evidence="4">CECT 7727</strain>
    </source>
</reference>
<reference evidence="5" key="1">
    <citation type="submission" date="2017-09" db="EMBL/GenBank/DDBJ databases">
        <title>Arcobacter canalis sp. nov., a new species isolated from a water canal contaminated with urban sewage.</title>
        <authorList>
            <person name="Perez-Cataluna A."/>
            <person name="Salas-Masso N."/>
            <person name="Figueras M.J."/>
        </authorList>
    </citation>
    <scope>NUCLEOTIDE SEQUENCE [LARGE SCALE GENOMIC DNA]</scope>
    <source>
        <strain evidence="5">CECT 7727</strain>
    </source>
</reference>
<dbReference type="Proteomes" id="UP000264693">
    <property type="component" value="Chromosome"/>
</dbReference>
<evidence type="ECO:0000313" key="4">
    <source>
        <dbReference type="EMBL" id="PHO16422.1"/>
    </source>
</evidence>
<evidence type="ECO:0000313" key="3">
    <source>
        <dbReference type="EMBL" id="AXX86582.1"/>
    </source>
</evidence>
<evidence type="ECO:0000256" key="1">
    <source>
        <dbReference type="SAM" id="SignalP"/>
    </source>
</evidence>
<dbReference type="AlphaFoldDB" id="A0A347TJ04"/>
<dbReference type="Pfam" id="PF04773">
    <property type="entry name" value="FecR"/>
    <property type="match status" value="1"/>
</dbReference>
<gene>
    <name evidence="3" type="ORF">AMRN_0830</name>
    <name evidence="4" type="ORF">CPH92_01770</name>
</gene>
<sequence length="139" mass="15880">MKALILVLFFALLSFANDIATVEKVVLDDSKNQGALVQRGKDILPIISAGFKIKKSDIIKTFDDSKVKIRFIDNTIVYVGVKTIFEISEYFYDRKNKENNEIHFKIKTGSYKIKTGDIEKLAPKKFKIQTDNFIIGINK</sequence>
<dbReference type="EMBL" id="CP032101">
    <property type="protein sequence ID" value="AXX86582.1"/>
    <property type="molecule type" value="Genomic_DNA"/>
</dbReference>
<dbReference type="Proteomes" id="UP000224740">
    <property type="component" value="Unassembled WGS sequence"/>
</dbReference>
<evidence type="ECO:0000259" key="2">
    <source>
        <dbReference type="Pfam" id="PF04773"/>
    </source>
</evidence>
<keyword evidence="5" id="KW-1185">Reference proteome</keyword>
<accession>A0A347TJ04</accession>
<dbReference type="RefSeq" id="WP_099310085.1">
    <property type="nucleotide sequence ID" value="NZ_CP032101.1"/>
</dbReference>
<reference evidence="3 6" key="3">
    <citation type="submission" date="2018-08" db="EMBL/GenBank/DDBJ databases">
        <title>Complete genome of the Arcobacter marinus type strain JCM 15502.</title>
        <authorList>
            <person name="Miller W.G."/>
            <person name="Yee E."/>
            <person name="Huynh S."/>
            <person name="Parker C.T."/>
        </authorList>
    </citation>
    <scope>NUCLEOTIDE SEQUENCE [LARGE SCALE GENOMIC DNA]</scope>
    <source>
        <strain evidence="3 6">JCM 15502</strain>
    </source>
</reference>
<protein>
    <recommendedName>
        <fullName evidence="2">FecR protein domain-containing protein</fullName>
    </recommendedName>
</protein>
<feature type="domain" description="FecR protein" evidence="2">
    <location>
        <begin position="58"/>
        <end position="137"/>
    </location>
</feature>
<keyword evidence="1" id="KW-0732">Signal</keyword>
<proteinExistence type="predicted"/>
<organism evidence="3 6">
    <name type="scientific">Malaciobacter marinus</name>
    <dbReference type="NCBI Taxonomy" id="505249"/>
    <lineage>
        <taxon>Bacteria</taxon>
        <taxon>Pseudomonadati</taxon>
        <taxon>Campylobacterota</taxon>
        <taxon>Epsilonproteobacteria</taxon>
        <taxon>Campylobacterales</taxon>
        <taxon>Arcobacteraceae</taxon>
        <taxon>Malaciobacter</taxon>
    </lineage>
</organism>
<feature type="signal peptide" evidence="1">
    <location>
        <begin position="1"/>
        <end position="16"/>
    </location>
</feature>
<feature type="chain" id="PRO_5017760395" description="FecR protein domain-containing protein" evidence="1">
    <location>
        <begin position="17"/>
        <end position="139"/>
    </location>
</feature>
<dbReference type="EMBL" id="NXAO01000007">
    <property type="protein sequence ID" value="PHO16422.1"/>
    <property type="molecule type" value="Genomic_DNA"/>
</dbReference>
<name>A0A347TJ04_9BACT</name>